<sequence>MKGKKLLTKICAFNIGIFVTIPSNHIEDAFYEGFGLLEVDEVEAKLEDPTSTRGLVIGGPEFPTTDNGDPCRLRVRGAGLGRYAPP</sequence>
<dbReference type="WBParaSite" id="SSLN_0001186401-mRNA-1">
    <property type="protein sequence ID" value="SSLN_0001186401-mRNA-1"/>
    <property type="gene ID" value="SSLN_0001186401"/>
</dbReference>
<accession>A0A183T4M8</accession>
<reference evidence="1 2" key="2">
    <citation type="submission" date="2018-11" db="EMBL/GenBank/DDBJ databases">
        <authorList>
            <consortium name="Pathogen Informatics"/>
        </authorList>
    </citation>
    <scope>NUCLEOTIDE SEQUENCE [LARGE SCALE GENOMIC DNA]</scope>
    <source>
        <strain evidence="1 2">NST_G2</strain>
    </source>
</reference>
<dbReference type="EMBL" id="UYSU01036518">
    <property type="protein sequence ID" value="VDL97811.1"/>
    <property type="molecule type" value="Genomic_DNA"/>
</dbReference>
<gene>
    <name evidence="1" type="ORF">SSLN_LOCUS11426</name>
</gene>
<dbReference type="AlphaFoldDB" id="A0A183T4M8"/>
<evidence type="ECO:0000313" key="1">
    <source>
        <dbReference type="EMBL" id="VDL97811.1"/>
    </source>
</evidence>
<dbReference type="Proteomes" id="UP000275846">
    <property type="component" value="Unassembled WGS sequence"/>
</dbReference>
<reference evidence="3" key="1">
    <citation type="submission" date="2016-06" db="UniProtKB">
        <authorList>
            <consortium name="WormBaseParasite"/>
        </authorList>
    </citation>
    <scope>IDENTIFICATION</scope>
</reference>
<evidence type="ECO:0000313" key="2">
    <source>
        <dbReference type="Proteomes" id="UP000275846"/>
    </source>
</evidence>
<protein>
    <submittedName>
        <fullName evidence="3">RRM domain-containing protein</fullName>
    </submittedName>
</protein>
<name>A0A183T4M8_SCHSO</name>
<evidence type="ECO:0000313" key="3">
    <source>
        <dbReference type="WBParaSite" id="SSLN_0001186401-mRNA-1"/>
    </source>
</evidence>
<organism evidence="3">
    <name type="scientific">Schistocephalus solidus</name>
    <name type="common">Tapeworm</name>
    <dbReference type="NCBI Taxonomy" id="70667"/>
    <lineage>
        <taxon>Eukaryota</taxon>
        <taxon>Metazoa</taxon>
        <taxon>Spiralia</taxon>
        <taxon>Lophotrochozoa</taxon>
        <taxon>Platyhelminthes</taxon>
        <taxon>Cestoda</taxon>
        <taxon>Eucestoda</taxon>
        <taxon>Diphyllobothriidea</taxon>
        <taxon>Diphyllobothriidae</taxon>
        <taxon>Schistocephalus</taxon>
    </lineage>
</organism>
<proteinExistence type="predicted"/>
<keyword evidence="2" id="KW-1185">Reference proteome</keyword>